<keyword evidence="2" id="KW-0479">Metal-binding</keyword>
<accession>A0A662Z7S2</accession>
<dbReference type="Proteomes" id="UP000243374">
    <property type="component" value="Unassembled WGS sequence"/>
</dbReference>
<sequence>MEKNFFLAYFSQTKFPKPHFLSLRRMHDICNRTNRMKYSNLIASAIVGCALLTSCAQTTKSMFGDDRNQFMLVSEDTINAQSAQEYSKVIADAKKHNKLDTSSDYAKRVNKVSKKLIKVAPTLREDCSKWQWEVNTIRDNTVNAWCMPGGKIVVYTGLIKELNLNDDELAAIVGHEISHALKEHSREAMSKQVVQSGVTSVAGLFGVSSTITDSANAVYNATVALPFSRDQESEADKYGLELMYKAGFNPQGAVSVMKKMDVYEKKVTAASGAGNSKAASMLNSITSTHPTSEKRYKDLQALIDKYGLKSEI</sequence>
<keyword evidence="3 6" id="KW-0378">Hydrolase</keyword>
<organism evidence="8 9">
    <name type="scientific">Succinivibrio dextrinosolvens</name>
    <dbReference type="NCBI Taxonomy" id="83771"/>
    <lineage>
        <taxon>Bacteria</taxon>
        <taxon>Pseudomonadati</taxon>
        <taxon>Pseudomonadota</taxon>
        <taxon>Gammaproteobacteria</taxon>
        <taxon>Aeromonadales</taxon>
        <taxon>Succinivibrionaceae</taxon>
        <taxon>Succinivibrio</taxon>
    </lineage>
</organism>
<dbReference type="PANTHER" id="PTHR22726">
    <property type="entry name" value="METALLOENDOPEPTIDASE OMA1"/>
    <property type="match status" value="1"/>
</dbReference>
<dbReference type="GO" id="GO:0046872">
    <property type="term" value="F:metal ion binding"/>
    <property type="evidence" value="ECO:0007669"/>
    <property type="project" value="UniProtKB-KW"/>
</dbReference>
<evidence type="ECO:0000256" key="5">
    <source>
        <dbReference type="ARBA" id="ARBA00023049"/>
    </source>
</evidence>
<evidence type="ECO:0000256" key="4">
    <source>
        <dbReference type="ARBA" id="ARBA00022833"/>
    </source>
</evidence>
<evidence type="ECO:0000256" key="6">
    <source>
        <dbReference type="RuleBase" id="RU003983"/>
    </source>
</evidence>
<comment type="similarity">
    <text evidence="6">Belongs to the peptidase M48 family.</text>
</comment>
<keyword evidence="9" id="KW-1185">Reference proteome</keyword>
<comment type="cofactor">
    <cofactor evidence="6">
        <name>Zn(2+)</name>
        <dbReference type="ChEBI" id="CHEBI:29105"/>
    </cofactor>
    <text evidence="6">Binds 1 zinc ion per subunit.</text>
</comment>
<dbReference type="InterPro" id="IPR001915">
    <property type="entry name" value="Peptidase_M48"/>
</dbReference>
<evidence type="ECO:0000256" key="2">
    <source>
        <dbReference type="ARBA" id="ARBA00022723"/>
    </source>
</evidence>
<protein>
    <submittedName>
        <fullName evidence="8">Zn-dependent protease with chaperone function</fullName>
    </submittedName>
</protein>
<dbReference type="Gene3D" id="3.30.2010.10">
    <property type="entry name" value="Metalloproteases ('zincins'), catalytic domain"/>
    <property type="match status" value="1"/>
</dbReference>
<evidence type="ECO:0000259" key="7">
    <source>
        <dbReference type="Pfam" id="PF01435"/>
    </source>
</evidence>
<dbReference type="GO" id="GO:0051603">
    <property type="term" value="P:proteolysis involved in protein catabolic process"/>
    <property type="evidence" value="ECO:0007669"/>
    <property type="project" value="TreeGrafter"/>
</dbReference>
<dbReference type="GO" id="GO:0004222">
    <property type="term" value="F:metalloendopeptidase activity"/>
    <property type="evidence" value="ECO:0007669"/>
    <property type="project" value="InterPro"/>
</dbReference>
<proteinExistence type="inferred from homology"/>
<dbReference type="AlphaFoldDB" id="A0A662Z7S2"/>
<dbReference type="GO" id="GO:0016020">
    <property type="term" value="C:membrane"/>
    <property type="evidence" value="ECO:0007669"/>
    <property type="project" value="TreeGrafter"/>
</dbReference>
<dbReference type="EMBL" id="FOSF01000009">
    <property type="protein sequence ID" value="SFJ94916.1"/>
    <property type="molecule type" value="Genomic_DNA"/>
</dbReference>
<name>A0A662Z7S2_9GAMM</name>
<evidence type="ECO:0000313" key="8">
    <source>
        <dbReference type="EMBL" id="SFJ94916.1"/>
    </source>
</evidence>
<keyword evidence="1 6" id="KW-0645">Protease</keyword>
<dbReference type="Pfam" id="PF01435">
    <property type="entry name" value="Peptidase_M48"/>
    <property type="match status" value="1"/>
</dbReference>
<keyword evidence="4 6" id="KW-0862">Zinc</keyword>
<gene>
    <name evidence="8" type="ORF">SAMN04487865_100930</name>
</gene>
<feature type="domain" description="Peptidase M48" evidence="7">
    <location>
        <begin position="126"/>
        <end position="301"/>
    </location>
</feature>
<dbReference type="CDD" id="cd07331">
    <property type="entry name" value="M48C_Oma1_like"/>
    <property type="match status" value="1"/>
</dbReference>
<dbReference type="OrthoDB" id="9810445at2"/>
<evidence type="ECO:0000313" key="9">
    <source>
        <dbReference type="Proteomes" id="UP000243374"/>
    </source>
</evidence>
<dbReference type="InterPro" id="IPR051156">
    <property type="entry name" value="Mito/Outer_Membr_Metalloprot"/>
</dbReference>
<evidence type="ECO:0000256" key="1">
    <source>
        <dbReference type="ARBA" id="ARBA00022670"/>
    </source>
</evidence>
<keyword evidence="5 6" id="KW-0482">Metalloprotease</keyword>
<evidence type="ECO:0000256" key="3">
    <source>
        <dbReference type="ARBA" id="ARBA00022801"/>
    </source>
</evidence>
<reference evidence="8 9" key="1">
    <citation type="submission" date="2016-10" db="EMBL/GenBank/DDBJ databases">
        <authorList>
            <person name="Varghese N."/>
            <person name="Submissions S."/>
        </authorList>
    </citation>
    <scope>NUCLEOTIDE SEQUENCE [LARGE SCALE GENOMIC DNA]</scope>
    <source>
        <strain evidence="8 9">22B</strain>
    </source>
</reference>
<dbReference type="PANTHER" id="PTHR22726:SF1">
    <property type="entry name" value="METALLOENDOPEPTIDASE OMA1, MITOCHONDRIAL"/>
    <property type="match status" value="1"/>
</dbReference>